<dbReference type="GO" id="GO:0006355">
    <property type="term" value="P:regulation of DNA-templated transcription"/>
    <property type="evidence" value="ECO:0007669"/>
    <property type="project" value="InterPro"/>
</dbReference>
<dbReference type="AlphaFoldDB" id="A0AAD9NQS2"/>
<dbReference type="PANTHER" id="PTHR13392:SF13">
    <property type="entry name" value="AXH DOMAIN-CONTAINING PROTEIN"/>
    <property type="match status" value="1"/>
</dbReference>
<evidence type="ECO:0000256" key="4">
    <source>
        <dbReference type="ARBA" id="ARBA00023125"/>
    </source>
</evidence>
<evidence type="ECO:0000256" key="7">
    <source>
        <dbReference type="SAM" id="MobiDB-lite"/>
    </source>
</evidence>
<dbReference type="GO" id="GO:0003677">
    <property type="term" value="F:DNA binding"/>
    <property type="evidence" value="ECO:0007669"/>
    <property type="project" value="UniProtKB-KW"/>
</dbReference>
<evidence type="ECO:0000313" key="10">
    <source>
        <dbReference type="Proteomes" id="UP001209878"/>
    </source>
</evidence>
<dbReference type="PANTHER" id="PTHR13392">
    <property type="entry name" value="ATAXIN 1"/>
    <property type="match status" value="1"/>
</dbReference>
<comment type="subcellular location">
    <subcellularLocation>
        <location evidence="1">Nucleus</location>
    </subcellularLocation>
</comment>
<feature type="domain" description="AXH" evidence="8">
    <location>
        <begin position="1"/>
        <end position="49"/>
    </location>
</feature>
<evidence type="ECO:0000256" key="3">
    <source>
        <dbReference type="ARBA" id="ARBA00023015"/>
    </source>
</evidence>
<evidence type="ECO:0000313" key="9">
    <source>
        <dbReference type="EMBL" id="KAK2176034.1"/>
    </source>
</evidence>
<dbReference type="SUPFAM" id="SSF102031">
    <property type="entry name" value="AXH domain"/>
    <property type="match status" value="1"/>
</dbReference>
<feature type="compositionally biased region" description="Polar residues" evidence="7">
    <location>
        <begin position="74"/>
        <end position="95"/>
    </location>
</feature>
<name>A0AAD9NQS2_RIDPI</name>
<feature type="compositionally biased region" description="Basic and acidic residues" evidence="7">
    <location>
        <begin position="117"/>
        <end position="127"/>
    </location>
</feature>
<protein>
    <recommendedName>
        <fullName evidence="8">AXH domain-containing protein</fullName>
    </recommendedName>
</protein>
<comment type="caution">
    <text evidence="9">The sequence shown here is derived from an EMBL/GenBank/DDBJ whole genome shotgun (WGS) entry which is preliminary data.</text>
</comment>
<dbReference type="Pfam" id="PF08517">
    <property type="entry name" value="AXH"/>
    <property type="match status" value="1"/>
</dbReference>
<keyword evidence="5" id="KW-0804">Transcription</keyword>
<dbReference type="PROSITE" id="PS51148">
    <property type="entry name" value="AXH"/>
    <property type="match status" value="1"/>
</dbReference>
<dbReference type="GO" id="GO:0003723">
    <property type="term" value="F:RNA binding"/>
    <property type="evidence" value="ECO:0007669"/>
    <property type="project" value="InterPro"/>
</dbReference>
<evidence type="ECO:0000256" key="1">
    <source>
        <dbReference type="ARBA" id="ARBA00004123"/>
    </source>
</evidence>
<evidence type="ECO:0000259" key="8">
    <source>
        <dbReference type="PROSITE" id="PS51148"/>
    </source>
</evidence>
<dbReference type="InterPro" id="IPR003652">
    <property type="entry name" value="Ataxin_AXH_dom"/>
</dbReference>
<evidence type="ECO:0000256" key="6">
    <source>
        <dbReference type="ARBA" id="ARBA00023242"/>
    </source>
</evidence>
<gene>
    <name evidence="9" type="ORF">NP493_689g01009</name>
</gene>
<organism evidence="9 10">
    <name type="scientific">Ridgeia piscesae</name>
    <name type="common">Tubeworm</name>
    <dbReference type="NCBI Taxonomy" id="27915"/>
    <lineage>
        <taxon>Eukaryota</taxon>
        <taxon>Metazoa</taxon>
        <taxon>Spiralia</taxon>
        <taxon>Lophotrochozoa</taxon>
        <taxon>Annelida</taxon>
        <taxon>Polychaeta</taxon>
        <taxon>Sedentaria</taxon>
        <taxon>Canalipalpata</taxon>
        <taxon>Sabellida</taxon>
        <taxon>Siboglinidae</taxon>
        <taxon>Ridgeia</taxon>
    </lineage>
</organism>
<keyword evidence="2" id="KW-0678">Repressor</keyword>
<dbReference type="Proteomes" id="UP001209878">
    <property type="component" value="Unassembled WGS sequence"/>
</dbReference>
<keyword evidence="6" id="KW-0539">Nucleus</keyword>
<reference evidence="9" key="1">
    <citation type="journal article" date="2023" name="Mol. Biol. Evol.">
        <title>Third-Generation Sequencing Reveals the Adaptive Role of the Epigenome in Three Deep-Sea Polychaetes.</title>
        <authorList>
            <person name="Perez M."/>
            <person name="Aroh O."/>
            <person name="Sun Y."/>
            <person name="Lan Y."/>
            <person name="Juniper S.K."/>
            <person name="Young C.R."/>
            <person name="Angers B."/>
            <person name="Qian P.Y."/>
        </authorList>
    </citation>
    <scope>NUCLEOTIDE SEQUENCE</scope>
    <source>
        <strain evidence="9">R07B-5</strain>
    </source>
</reference>
<keyword evidence="4" id="KW-0238">DNA-binding</keyword>
<dbReference type="InterPro" id="IPR043404">
    <property type="entry name" value="ATAXIN1-like"/>
</dbReference>
<sequence length="160" mass="17248">MLEHPFFVFGRGWSSCSPQRTMQYYSLQCHQLQVGDICISLTHKDTVTQPSTTSARRPQSGDATISVVAPHSGDWSQRSGSVMTQRVSTVRQTRSAGLETPGHAPTRKRCWSAPGDIKSDSATHGDGRTIGGSTGGRRVLTPGADESAMKRSRAKTPPPP</sequence>
<dbReference type="EMBL" id="JAODUO010000690">
    <property type="protein sequence ID" value="KAK2176034.1"/>
    <property type="molecule type" value="Genomic_DNA"/>
</dbReference>
<evidence type="ECO:0000256" key="5">
    <source>
        <dbReference type="ARBA" id="ARBA00023163"/>
    </source>
</evidence>
<dbReference type="GO" id="GO:0005634">
    <property type="term" value="C:nucleus"/>
    <property type="evidence" value="ECO:0007669"/>
    <property type="project" value="UniProtKB-SubCell"/>
</dbReference>
<evidence type="ECO:0000256" key="2">
    <source>
        <dbReference type="ARBA" id="ARBA00022491"/>
    </source>
</evidence>
<proteinExistence type="predicted"/>
<feature type="region of interest" description="Disordered" evidence="7">
    <location>
        <begin position="70"/>
        <end position="160"/>
    </location>
</feature>
<dbReference type="InterPro" id="IPR036096">
    <property type="entry name" value="Ataxin_AXH_dom_sf"/>
</dbReference>
<keyword evidence="10" id="KW-1185">Reference proteome</keyword>
<keyword evidence="3" id="KW-0805">Transcription regulation</keyword>
<accession>A0AAD9NQS2</accession>